<organism evidence="1 2">
    <name type="scientific">Lichtheimia ornata</name>
    <dbReference type="NCBI Taxonomy" id="688661"/>
    <lineage>
        <taxon>Eukaryota</taxon>
        <taxon>Fungi</taxon>
        <taxon>Fungi incertae sedis</taxon>
        <taxon>Mucoromycota</taxon>
        <taxon>Mucoromycotina</taxon>
        <taxon>Mucoromycetes</taxon>
        <taxon>Mucorales</taxon>
        <taxon>Lichtheimiaceae</taxon>
        <taxon>Lichtheimia</taxon>
    </lineage>
</organism>
<dbReference type="EMBL" id="JARTCD010000078">
    <property type="protein sequence ID" value="KAJ8653428.1"/>
    <property type="molecule type" value="Genomic_DNA"/>
</dbReference>
<gene>
    <name evidence="1" type="ORF">O0I10_010864</name>
</gene>
<comment type="caution">
    <text evidence="1">The sequence shown here is derived from an EMBL/GenBank/DDBJ whole genome shotgun (WGS) entry which is preliminary data.</text>
</comment>
<sequence length="91" mass="10215">MSTLTFDTEQYDSIEWPVEQREEDATIMLPIQDQCEGVCFPPSDQELGAIMMATSDIPQHTDAIMIPIQDHRLTASNMFKMAANVAKIIVV</sequence>
<dbReference type="Proteomes" id="UP001234581">
    <property type="component" value="Unassembled WGS sequence"/>
</dbReference>
<protein>
    <submittedName>
        <fullName evidence="1">Uncharacterized protein</fullName>
    </submittedName>
</protein>
<dbReference type="AlphaFoldDB" id="A0AAD7UUL0"/>
<keyword evidence="2" id="KW-1185">Reference proteome</keyword>
<name>A0AAD7UUL0_9FUNG</name>
<dbReference type="RefSeq" id="XP_058338342.1">
    <property type="nucleotide sequence ID" value="XM_058490838.1"/>
</dbReference>
<proteinExistence type="predicted"/>
<accession>A0AAD7UUL0</accession>
<reference evidence="1 2" key="1">
    <citation type="submission" date="2023-03" db="EMBL/GenBank/DDBJ databases">
        <title>Genome sequence of Lichtheimia ornata CBS 291.66.</title>
        <authorList>
            <person name="Mohabir J.T."/>
            <person name="Shea T.P."/>
            <person name="Kurbessoian T."/>
            <person name="Berby B."/>
            <person name="Fontaine J."/>
            <person name="Livny J."/>
            <person name="Gnirke A."/>
            <person name="Stajich J.E."/>
            <person name="Cuomo C.A."/>
        </authorList>
    </citation>
    <scope>NUCLEOTIDE SEQUENCE [LARGE SCALE GENOMIC DNA]</scope>
    <source>
        <strain evidence="1">CBS 291.66</strain>
    </source>
</reference>
<evidence type="ECO:0000313" key="1">
    <source>
        <dbReference type="EMBL" id="KAJ8653428.1"/>
    </source>
</evidence>
<dbReference type="GeneID" id="83218266"/>
<evidence type="ECO:0000313" key="2">
    <source>
        <dbReference type="Proteomes" id="UP001234581"/>
    </source>
</evidence>